<dbReference type="Gene3D" id="3.10.129.10">
    <property type="entry name" value="Hotdog Thioesterase"/>
    <property type="match status" value="1"/>
</dbReference>
<comment type="caution">
    <text evidence="5">The sequence shown here is derived from an EMBL/GenBank/DDBJ whole genome shotgun (WGS) entry which is preliminary data.</text>
</comment>
<dbReference type="Proteomes" id="UP000473681">
    <property type="component" value="Unassembled WGS sequence"/>
</dbReference>
<dbReference type="InterPro" id="IPR054485">
    <property type="entry name" value="FlK-like_dom"/>
</dbReference>
<feature type="active site" evidence="1">
    <location>
        <position position="43"/>
    </location>
</feature>
<sequence>MNEPKIGQISKRELMVTKDTLAVNVGSGSVEVFATPMVAAIMEGAAADLAQTFLEDIYTTVGTKITVNHLAATAEGVQVFAEAELTAVDGRKYSFSLKAFDNKGLIATGEHERVCVKKDSFVNKAIERKNS</sequence>
<evidence type="ECO:0000313" key="5">
    <source>
        <dbReference type="EMBL" id="NFN33724.1"/>
    </source>
</evidence>
<name>A0A0C2S2S3_CLOBO</name>
<evidence type="ECO:0000259" key="3">
    <source>
        <dbReference type="Pfam" id="PF22636"/>
    </source>
</evidence>
<accession>A0A0C2S2S3</accession>
<feature type="active site" evidence="1">
    <location>
        <position position="69"/>
    </location>
</feature>
<evidence type="ECO:0000256" key="2">
    <source>
        <dbReference type="PIRSR" id="PIRSR014972-2"/>
    </source>
</evidence>
<dbReference type="EMBL" id="SWOV01000015">
    <property type="protein sequence ID" value="NFF87710.1"/>
    <property type="molecule type" value="Genomic_DNA"/>
</dbReference>
<evidence type="ECO:0000313" key="6">
    <source>
        <dbReference type="Proteomes" id="UP000473681"/>
    </source>
</evidence>
<feature type="binding site" evidence="2">
    <location>
        <position position="62"/>
    </location>
    <ligand>
        <name>substrate</name>
    </ligand>
</feature>
<feature type="binding site" evidence="2">
    <location>
        <position position="113"/>
    </location>
    <ligand>
        <name>substrate</name>
    </ligand>
</feature>
<dbReference type="PANTHER" id="PTHR36934:SF1">
    <property type="entry name" value="THIOESTERASE DOMAIN-CONTAINING PROTEIN"/>
    <property type="match status" value="1"/>
</dbReference>
<dbReference type="AlphaFoldDB" id="A0A0C2S2S3"/>
<proteinExistence type="predicted"/>
<evidence type="ECO:0000313" key="7">
    <source>
        <dbReference type="Proteomes" id="UP000476820"/>
    </source>
</evidence>
<feature type="binding site" evidence="2">
    <location>
        <position position="62"/>
    </location>
    <ligand>
        <name>CoA</name>
        <dbReference type="ChEBI" id="CHEBI:57287"/>
    </ligand>
</feature>
<dbReference type="Proteomes" id="UP000476820">
    <property type="component" value="Unassembled WGS sequence"/>
</dbReference>
<evidence type="ECO:0000256" key="1">
    <source>
        <dbReference type="PIRSR" id="PIRSR014972-1"/>
    </source>
</evidence>
<dbReference type="InterPro" id="IPR029069">
    <property type="entry name" value="HotDog_dom_sf"/>
</dbReference>
<dbReference type="PIRSF" id="PIRSF014972">
    <property type="entry name" value="FlK"/>
    <property type="match status" value="1"/>
</dbReference>
<protein>
    <submittedName>
        <fullName evidence="5">Thioesterase</fullName>
    </submittedName>
</protein>
<feature type="domain" description="Fluoroacetyl-CoA-specific thioesterase-like" evidence="3">
    <location>
        <begin position="16"/>
        <end position="118"/>
    </location>
</feature>
<dbReference type="OrthoDB" id="6902891at2"/>
<organism evidence="5 6">
    <name type="scientific">Clostridium botulinum</name>
    <dbReference type="NCBI Taxonomy" id="1491"/>
    <lineage>
        <taxon>Bacteria</taxon>
        <taxon>Bacillati</taxon>
        <taxon>Bacillota</taxon>
        <taxon>Clostridia</taxon>
        <taxon>Eubacteriales</taxon>
        <taxon>Clostridiaceae</taxon>
        <taxon>Clostridium</taxon>
    </lineage>
</organism>
<dbReference type="RefSeq" id="WP_012450610.1">
    <property type="nucleotide sequence ID" value="NZ_CP010520.1"/>
</dbReference>
<dbReference type="PANTHER" id="PTHR36934">
    <property type="entry name" value="BLR0278 PROTEIN"/>
    <property type="match status" value="1"/>
</dbReference>
<reference evidence="6 7" key="1">
    <citation type="submission" date="2019-04" db="EMBL/GenBank/DDBJ databases">
        <title>Genome sequencing of Clostridium botulinum Groups I-IV and Clostridium butyricum.</title>
        <authorList>
            <person name="Brunt J."/>
            <person name="Van Vliet A.H.M."/>
            <person name="Stringer S.C."/>
            <person name="Carter A.T."/>
            <person name="Peck M.W."/>
        </authorList>
    </citation>
    <scope>NUCLEOTIDE SEQUENCE [LARGE SCALE GENOMIC DNA]</scope>
    <source>
        <strain evidence="4 7">1605</strain>
        <strain evidence="5 6">CB-K-33E</strain>
    </source>
</reference>
<dbReference type="InterPro" id="IPR025540">
    <property type="entry name" value="FlK"/>
</dbReference>
<gene>
    <name evidence="4" type="ORF">FC774_07455</name>
    <name evidence="5" type="ORF">FDB51_00975</name>
</gene>
<feature type="active site" evidence="1">
    <location>
        <position position="35"/>
    </location>
</feature>
<evidence type="ECO:0000313" key="4">
    <source>
        <dbReference type="EMBL" id="NFF87710.1"/>
    </source>
</evidence>
<dbReference type="SUPFAM" id="SSF54637">
    <property type="entry name" value="Thioesterase/thiol ester dehydrase-isomerase"/>
    <property type="match status" value="1"/>
</dbReference>
<dbReference type="Pfam" id="PF22636">
    <property type="entry name" value="FlK"/>
    <property type="match status" value="1"/>
</dbReference>
<dbReference type="EMBL" id="SWVK01000001">
    <property type="protein sequence ID" value="NFN33724.1"/>
    <property type="molecule type" value="Genomic_DNA"/>
</dbReference>